<dbReference type="PANTHER" id="PTHR31859">
    <property type="entry name" value="TETRATRICOPEPTIDE REPEAT PROTEIN 39 FAMILY MEMBER"/>
    <property type="match status" value="1"/>
</dbReference>
<accession>A0A9P4J641</accession>
<dbReference type="GO" id="GO:0005829">
    <property type="term" value="C:cytosol"/>
    <property type="evidence" value="ECO:0007669"/>
    <property type="project" value="TreeGrafter"/>
</dbReference>
<dbReference type="AlphaFoldDB" id="A0A9P4J641"/>
<name>A0A9P4J641_9PEZI</name>
<reference evidence="6" key="1">
    <citation type="journal article" date="2020" name="Stud. Mycol.">
        <title>101 Dothideomycetes genomes: a test case for predicting lifestyles and emergence of pathogens.</title>
        <authorList>
            <person name="Haridas S."/>
            <person name="Albert R."/>
            <person name="Binder M."/>
            <person name="Bloem J."/>
            <person name="Labutti K."/>
            <person name="Salamov A."/>
            <person name="Andreopoulos B."/>
            <person name="Baker S."/>
            <person name="Barry K."/>
            <person name="Bills G."/>
            <person name="Bluhm B."/>
            <person name="Cannon C."/>
            <person name="Castanera R."/>
            <person name="Culley D."/>
            <person name="Daum C."/>
            <person name="Ezra D."/>
            <person name="Gonzalez J."/>
            <person name="Henrissat B."/>
            <person name="Kuo A."/>
            <person name="Liang C."/>
            <person name="Lipzen A."/>
            <person name="Lutzoni F."/>
            <person name="Magnuson J."/>
            <person name="Mondo S."/>
            <person name="Nolan M."/>
            <person name="Ohm R."/>
            <person name="Pangilinan J."/>
            <person name="Park H.-J."/>
            <person name="Ramirez L."/>
            <person name="Alfaro M."/>
            <person name="Sun H."/>
            <person name="Tritt A."/>
            <person name="Yoshinaga Y."/>
            <person name="Zwiers L.-H."/>
            <person name="Turgeon B."/>
            <person name="Goodwin S."/>
            <person name="Spatafora J."/>
            <person name="Crous P."/>
            <person name="Grigoriev I."/>
        </authorList>
    </citation>
    <scope>NUCLEOTIDE SEQUENCE</scope>
    <source>
        <strain evidence="6">CBS 260.36</strain>
    </source>
</reference>
<evidence type="ECO:0000256" key="1">
    <source>
        <dbReference type="ARBA" id="ARBA00011408"/>
    </source>
</evidence>
<dbReference type="InterPro" id="IPR019412">
    <property type="entry name" value="IML2/TPR_39"/>
</dbReference>
<organism evidence="6 7">
    <name type="scientific">Myriangium duriaei CBS 260.36</name>
    <dbReference type="NCBI Taxonomy" id="1168546"/>
    <lineage>
        <taxon>Eukaryota</taxon>
        <taxon>Fungi</taxon>
        <taxon>Dikarya</taxon>
        <taxon>Ascomycota</taxon>
        <taxon>Pezizomycotina</taxon>
        <taxon>Dothideomycetes</taxon>
        <taxon>Dothideomycetidae</taxon>
        <taxon>Myriangiales</taxon>
        <taxon>Myriangiaceae</taxon>
        <taxon>Myriangium</taxon>
    </lineage>
</organism>
<dbReference type="GO" id="GO:0005741">
    <property type="term" value="C:mitochondrial outer membrane"/>
    <property type="evidence" value="ECO:0007669"/>
    <property type="project" value="TreeGrafter"/>
</dbReference>
<evidence type="ECO:0000256" key="2">
    <source>
        <dbReference type="ARBA" id="ARBA00018424"/>
    </source>
</evidence>
<evidence type="ECO:0000313" key="7">
    <source>
        <dbReference type="Proteomes" id="UP000799439"/>
    </source>
</evidence>
<evidence type="ECO:0000256" key="4">
    <source>
        <dbReference type="ARBA" id="ARBA00043897"/>
    </source>
</evidence>
<evidence type="ECO:0000313" key="6">
    <source>
        <dbReference type="EMBL" id="KAF2153064.1"/>
    </source>
</evidence>
<feature type="region of interest" description="Disordered" evidence="5">
    <location>
        <begin position="173"/>
        <end position="220"/>
    </location>
</feature>
<proteinExistence type="predicted"/>
<comment type="subunit">
    <text evidence="1">Interacts with lipid droplet proteins.</text>
</comment>
<keyword evidence="7" id="KW-1185">Reference proteome</keyword>
<gene>
    <name evidence="6" type="ORF">K461DRAFT_277847</name>
</gene>
<dbReference type="OrthoDB" id="2154985at2759"/>
<sequence length="704" mass="77723">MNTLRHYLSSKSLNSSSSAASLSALNEPEVLKDAMLAAGMILDDDVDGAETELSKGSTPYHKLGKGVVSFLRSVLGFEQEMMNESSKLLAEAESAASDAQRRSYKEGYKSAIYPPGSEYALCYAEAQLMAAVIGVLNESLTEAVKGFYRLRRAYATLQEIADAENKFIKNQSEGALSGHSRDPSTTNSSIASTLAPTSGNTTPLRSGQVSPLPASKDIKANSLEDEDDDLDFVDADDSVDGHTLTDGYSGHLLSPMSDLSMDVPEPKDTDRLPASALSNPIDLFIHTGTSLCFGILQLLLSLVPPTFSRLLSIVGFRGSRTVGLKMLWNAAEHTDHINGGIAALVLMGFYNNMVGFCDIISPDERHDRKCRDLLAQMRQRYPNGKFWLLEEARVLAMDRKPEQAIELMMGESKVSPLKQIEALRWFESSLNWLYIGEWEKCAQGFLKCCDLNNWSQALYYYIAATCYIELYRAATDAAQKEKFKSRAEELLATVSTKTGKRRFMARQLPFDAFVGRKHAKWTAAAEKRGCSIVDAAGVSPAEEMVYFWNGSKRRNAKHLEAGLARVEWFKVGDGVAGKEHDEVVAYYVLKGTLLQRLGRGEEARALLADNVASEELTTYKSKVGGHAETWPLPVGCYELAVCAWEDYLTLVNGGGDELVKEEKLHECRGWVDKVAKWEGYDLDARMGMKVKTAQETLRKLKSGT</sequence>
<evidence type="ECO:0000256" key="3">
    <source>
        <dbReference type="ARBA" id="ARBA00019539"/>
    </source>
</evidence>
<comment type="function">
    <text evidence="4">Inclusion body (IB) resident protein that interacts strongly with lipid droplet (LD) proteins. Involved in LD-mediated IB clearing after protein folding stress, probably by enabling access to the IBs of an LD-stored soluble sterol derivative that acts as a chaperone in inclusion clearing.</text>
</comment>
<protein>
    <recommendedName>
        <fullName evidence="2">Inclusion body clearance protein IML2</fullName>
    </recommendedName>
    <alternativeName>
        <fullName evidence="3">Inclusion body clearance protein iml2</fullName>
    </alternativeName>
</protein>
<dbReference type="PANTHER" id="PTHR31859:SF1">
    <property type="entry name" value="TETRATRICOPEPTIDE REPEAT PROTEIN 39C"/>
    <property type="match status" value="1"/>
</dbReference>
<dbReference type="Proteomes" id="UP000799439">
    <property type="component" value="Unassembled WGS sequence"/>
</dbReference>
<comment type="caution">
    <text evidence="6">The sequence shown here is derived from an EMBL/GenBank/DDBJ whole genome shotgun (WGS) entry which is preliminary data.</text>
</comment>
<dbReference type="GO" id="GO:0005634">
    <property type="term" value="C:nucleus"/>
    <property type="evidence" value="ECO:0007669"/>
    <property type="project" value="TreeGrafter"/>
</dbReference>
<dbReference type="Pfam" id="PF10300">
    <property type="entry name" value="Iml2-TPR_39"/>
    <property type="match status" value="1"/>
</dbReference>
<evidence type="ECO:0000256" key="5">
    <source>
        <dbReference type="SAM" id="MobiDB-lite"/>
    </source>
</evidence>
<feature type="compositionally biased region" description="Polar residues" evidence="5">
    <location>
        <begin position="183"/>
        <end position="209"/>
    </location>
</feature>
<dbReference type="EMBL" id="ML996085">
    <property type="protein sequence ID" value="KAF2153064.1"/>
    <property type="molecule type" value="Genomic_DNA"/>
</dbReference>